<sequence length="568" mass="65738">MKFNTFPSHCCFCNDEVITSFVWCKSCGPLSFYCHDCAYKIHKNTLFHSLVEVQVDGCNVKPFKVKSVLQTDHVKACTSAYSRTLTVISETGSTHQCQIYFCKCTEEFNTLVHLDLWPVTPIKPNTVISMNLLHLFVALQLEGKISFSSFCDGFSWKSGVVDHDLKRYLNRMTQTDSLDQFRHFRRQLTSLKTICPNYDGLEKCASCPKENGSIFYCFDANFGLVLKSSASKSKRLAMRSENLFILDEEVKTFMESYDDTLKTKDCSNFQAGNNLRSKRKTKKLSVTGVFGMSCRHEFPKLFLNMQHGERLGYAVLLLDQILNDTEKKRLDVHIIYDIACVLKSHLQKKNTFTKYQDFKFGIPVFHSYGHRGDCQVKNSIRRLDSFGLMDGELMERLWSYLRSFSKITKEMTPAHRTDLLSDALLHFGSKKMGNIGKYLVFLFQKATRTWNSCDSEIKTICSKLPAHVDEEIIKSWKKEEDNAVSQNGKLIQKTPSDWKQVYYLKLKDFYKESALVLMSEKVCDAASHQRKANRLKRNLTSFEKLHKVNTRWKTTDRDFRSQHMTFCV</sequence>
<feature type="domain" description="CxC2-like cysteine cluster KDZ transposase-associated" evidence="1">
    <location>
        <begin position="70"/>
        <end position="152"/>
    </location>
</feature>
<accession>A0A7M5V972</accession>
<proteinExistence type="predicted"/>
<protein>
    <recommendedName>
        <fullName evidence="1">CxC2-like cysteine cluster KDZ transposase-associated domain-containing protein</fullName>
    </recommendedName>
</protein>
<evidence type="ECO:0000313" key="2">
    <source>
        <dbReference type="EnsemblMetazoa" id="CLYHEMP005688.1"/>
    </source>
</evidence>
<dbReference type="RefSeq" id="XP_066920736.1">
    <property type="nucleotide sequence ID" value="XM_067064635.1"/>
</dbReference>
<evidence type="ECO:0000313" key="3">
    <source>
        <dbReference type="Proteomes" id="UP000594262"/>
    </source>
</evidence>
<dbReference type="PANTHER" id="PTHR33096:SF1">
    <property type="entry name" value="CXC1-LIKE CYSTEINE CLUSTER ASSOCIATED WITH KDZ TRANSPOSASES DOMAIN-CONTAINING PROTEIN"/>
    <property type="match status" value="1"/>
</dbReference>
<name>A0A7M5V972_9CNID</name>
<dbReference type="Pfam" id="PF18803">
    <property type="entry name" value="CxC2"/>
    <property type="match status" value="1"/>
</dbReference>
<dbReference type="InterPro" id="IPR040521">
    <property type="entry name" value="KDZ"/>
</dbReference>
<keyword evidence="3" id="KW-1185">Reference proteome</keyword>
<organism evidence="2 3">
    <name type="scientific">Clytia hemisphaerica</name>
    <dbReference type="NCBI Taxonomy" id="252671"/>
    <lineage>
        <taxon>Eukaryota</taxon>
        <taxon>Metazoa</taxon>
        <taxon>Cnidaria</taxon>
        <taxon>Hydrozoa</taxon>
        <taxon>Hydroidolina</taxon>
        <taxon>Leptothecata</taxon>
        <taxon>Obeliida</taxon>
        <taxon>Clytiidae</taxon>
        <taxon>Clytia</taxon>
    </lineage>
</organism>
<dbReference type="EnsemblMetazoa" id="CLYHEMT005688.1">
    <property type="protein sequence ID" value="CLYHEMP005688.1"/>
    <property type="gene ID" value="CLYHEMG005688"/>
</dbReference>
<dbReference type="OrthoDB" id="2682806at2759"/>
<evidence type="ECO:0000259" key="1">
    <source>
        <dbReference type="Pfam" id="PF18803"/>
    </source>
</evidence>
<dbReference type="Pfam" id="PF18758">
    <property type="entry name" value="KDZ"/>
    <property type="match status" value="1"/>
</dbReference>
<dbReference type="AlphaFoldDB" id="A0A7M5V972"/>
<dbReference type="GeneID" id="136807998"/>
<dbReference type="PANTHER" id="PTHR33096">
    <property type="entry name" value="CXC2 DOMAIN-CONTAINING PROTEIN"/>
    <property type="match status" value="1"/>
</dbReference>
<dbReference type="InterPro" id="IPR041457">
    <property type="entry name" value="CxC2_KDZ-assoc"/>
</dbReference>
<reference evidence="2" key="1">
    <citation type="submission" date="2021-01" db="UniProtKB">
        <authorList>
            <consortium name="EnsemblMetazoa"/>
        </authorList>
    </citation>
    <scope>IDENTIFICATION</scope>
</reference>
<dbReference type="Proteomes" id="UP000594262">
    <property type="component" value="Unplaced"/>
</dbReference>